<dbReference type="InterPro" id="IPR054722">
    <property type="entry name" value="PolX-like_BBD"/>
</dbReference>
<evidence type="ECO:0000313" key="3">
    <source>
        <dbReference type="EMBL" id="GEU54731.1"/>
    </source>
</evidence>
<feature type="region of interest" description="Disordered" evidence="1">
    <location>
        <begin position="353"/>
        <end position="392"/>
    </location>
</feature>
<accession>A0A6L2KYG5</accession>
<name>A0A6L2KYG5_TANCI</name>
<sequence>MNELVQVKKEKEGLDNKLTSFKSASKDINTLVGSQRTDKNKEGLGYNAVPPPAQVYSPLKKDMSWTGLPKFADDTVTNYSRPSPNIDSSKSNTSDLQNSNSSISEHGESSTSIMSKPMIKFVKAADFPRVIKTNKTKTTRKSPVKYAEMYRNTSKSPNVRGYWDSGCSQHMTGNISYLSEYEPYDGGYVSFGQGESLGKGWTLHQVTPKECHLYAVKRIFRYLKGHPELGLWYPKESPFDLVAYSDIDYGGATQDRKSTNGGCQFLGRRLISWQCKKQTIVATSTTEAEYVAVASGCGQVLWIQNQLLDYGHALTINPTVYVSHIRQFWSTTRIETTNEETKILATVDAIPIEPHHTPSSQEQHSSHHDTSSPSHPTTTTEPILPTPIETPTKNLTLRQYSIRATRIAQSKALSPVADELAYLLRDDSQGEAFPTVSSLDVGQDRENINKTSAFPHESSPRVTSLDADEGSMQQKPHELMDLCTGLGREDPAQEDAPIKRESMEIREEVIVERSTEVGSNDTEEMVNVLCAMEAANILTSGVAAVSVSPVAAATDVGVPTVSRLVPTVSAIFTTASVRLSEQLARDSEIARLHAEEELKMMIKGLDMSNEMIAKHLHEYKQAGADLSIGEKIKLINELVKYQDHHAKIVKYQAQQRKPLSKKEQREFYMSVLRSHAGWKTRHFRGMTLEEINEKFIPVWKQIEDFVPISSKEEGERMKRKWLKLDQGVLKR</sequence>
<comment type="caution">
    <text evidence="3">The sequence shown here is derived from an EMBL/GenBank/DDBJ whole genome shotgun (WGS) entry which is preliminary data.</text>
</comment>
<feature type="compositionally biased region" description="Low complexity" evidence="1">
    <location>
        <begin position="371"/>
        <end position="392"/>
    </location>
</feature>
<feature type="region of interest" description="Disordered" evidence="1">
    <location>
        <begin position="76"/>
        <end position="112"/>
    </location>
</feature>
<feature type="region of interest" description="Disordered" evidence="1">
    <location>
        <begin position="450"/>
        <end position="474"/>
    </location>
</feature>
<evidence type="ECO:0000256" key="1">
    <source>
        <dbReference type="SAM" id="MobiDB-lite"/>
    </source>
</evidence>
<evidence type="ECO:0000259" key="2">
    <source>
        <dbReference type="Pfam" id="PF22936"/>
    </source>
</evidence>
<proteinExistence type="predicted"/>
<gene>
    <name evidence="3" type="ORF">Tci_026709</name>
</gene>
<reference evidence="3" key="1">
    <citation type="journal article" date="2019" name="Sci. Rep.">
        <title>Draft genome of Tanacetum cinerariifolium, the natural source of mosquito coil.</title>
        <authorList>
            <person name="Yamashiro T."/>
            <person name="Shiraishi A."/>
            <person name="Satake H."/>
            <person name="Nakayama K."/>
        </authorList>
    </citation>
    <scope>NUCLEOTIDE SEQUENCE</scope>
</reference>
<dbReference type="CDD" id="cd09272">
    <property type="entry name" value="RNase_HI_RT_Ty1"/>
    <property type="match status" value="1"/>
</dbReference>
<organism evidence="3">
    <name type="scientific">Tanacetum cinerariifolium</name>
    <name type="common">Dalmatian daisy</name>
    <name type="synonym">Chrysanthemum cinerariifolium</name>
    <dbReference type="NCBI Taxonomy" id="118510"/>
    <lineage>
        <taxon>Eukaryota</taxon>
        <taxon>Viridiplantae</taxon>
        <taxon>Streptophyta</taxon>
        <taxon>Embryophyta</taxon>
        <taxon>Tracheophyta</taxon>
        <taxon>Spermatophyta</taxon>
        <taxon>Magnoliopsida</taxon>
        <taxon>eudicotyledons</taxon>
        <taxon>Gunneridae</taxon>
        <taxon>Pentapetalae</taxon>
        <taxon>asterids</taxon>
        <taxon>campanulids</taxon>
        <taxon>Asterales</taxon>
        <taxon>Asteraceae</taxon>
        <taxon>Asteroideae</taxon>
        <taxon>Anthemideae</taxon>
        <taxon>Anthemidinae</taxon>
        <taxon>Tanacetum</taxon>
    </lineage>
</organism>
<dbReference type="Pfam" id="PF22936">
    <property type="entry name" value="Pol_BBD"/>
    <property type="match status" value="1"/>
</dbReference>
<feature type="compositionally biased region" description="Low complexity" evidence="1">
    <location>
        <begin position="98"/>
        <end position="112"/>
    </location>
</feature>
<protein>
    <submittedName>
        <fullName evidence="3">Uncharacterized mitochondrial protein AtMg00810-like</fullName>
    </submittedName>
</protein>
<feature type="compositionally biased region" description="Polar residues" evidence="1">
    <location>
        <begin position="76"/>
        <end position="97"/>
    </location>
</feature>
<feature type="domain" description="Retrovirus-related Pol polyprotein from transposon TNT 1-94-like beta-barrel" evidence="2">
    <location>
        <begin position="162"/>
        <end position="197"/>
    </location>
</feature>
<dbReference type="PANTHER" id="PTHR11439">
    <property type="entry name" value="GAG-POL-RELATED RETROTRANSPOSON"/>
    <property type="match status" value="1"/>
</dbReference>
<dbReference type="EMBL" id="BKCJ010003380">
    <property type="protein sequence ID" value="GEU54731.1"/>
    <property type="molecule type" value="Genomic_DNA"/>
</dbReference>
<dbReference type="PANTHER" id="PTHR11439:SF495">
    <property type="entry name" value="REVERSE TRANSCRIPTASE, RNA-DEPENDENT DNA POLYMERASE-RELATED"/>
    <property type="match status" value="1"/>
</dbReference>
<dbReference type="AlphaFoldDB" id="A0A6L2KYG5"/>